<dbReference type="Proteomes" id="UP000694918">
    <property type="component" value="Unplaced"/>
</dbReference>
<protein>
    <submittedName>
        <fullName evidence="4">Uncharacterized protein LOC105137860 isoform X1</fullName>
    </submittedName>
</protein>
<name>A0AAJ6V589_POPEU</name>
<organism evidence="3 4">
    <name type="scientific">Populus euphratica</name>
    <name type="common">Euphrates poplar</name>
    <dbReference type="NCBI Taxonomy" id="75702"/>
    <lineage>
        <taxon>Eukaryota</taxon>
        <taxon>Viridiplantae</taxon>
        <taxon>Streptophyta</taxon>
        <taxon>Embryophyta</taxon>
        <taxon>Tracheophyta</taxon>
        <taxon>Spermatophyta</taxon>
        <taxon>Magnoliopsida</taxon>
        <taxon>eudicotyledons</taxon>
        <taxon>Gunneridae</taxon>
        <taxon>Pentapetalae</taxon>
        <taxon>rosids</taxon>
        <taxon>fabids</taxon>
        <taxon>Malpighiales</taxon>
        <taxon>Salicaceae</taxon>
        <taxon>Saliceae</taxon>
        <taxon>Populus</taxon>
    </lineage>
</organism>
<feature type="coiled-coil region" evidence="1">
    <location>
        <begin position="295"/>
        <end position="322"/>
    </location>
</feature>
<dbReference type="RefSeq" id="XP_011042063.1">
    <property type="nucleotide sequence ID" value="XM_011043761.1"/>
</dbReference>
<proteinExistence type="predicted"/>
<feature type="compositionally biased region" description="Low complexity" evidence="2">
    <location>
        <begin position="402"/>
        <end position="414"/>
    </location>
</feature>
<dbReference type="AlphaFoldDB" id="A0AAJ6V589"/>
<dbReference type="GeneID" id="105137860"/>
<feature type="compositionally biased region" description="Basic and acidic residues" evidence="2">
    <location>
        <begin position="417"/>
        <end position="428"/>
    </location>
</feature>
<gene>
    <name evidence="4" type="primary">LOC105137860</name>
</gene>
<dbReference type="KEGG" id="peu:105137860"/>
<accession>A0AAJ6V589</accession>
<feature type="region of interest" description="Disordered" evidence="2">
    <location>
        <begin position="355"/>
        <end position="376"/>
    </location>
</feature>
<keyword evidence="1" id="KW-0175">Coiled coil</keyword>
<evidence type="ECO:0000313" key="3">
    <source>
        <dbReference type="Proteomes" id="UP000694918"/>
    </source>
</evidence>
<dbReference type="PANTHER" id="PTHR35507">
    <property type="entry name" value="OS09G0488600 PROTEIN"/>
    <property type="match status" value="1"/>
</dbReference>
<dbReference type="PANTHER" id="PTHR35507:SF1">
    <property type="entry name" value="TMF_TATA_BD DOMAIN-CONTAINING PROTEIN"/>
    <property type="match status" value="1"/>
</dbReference>
<sequence length="473" mass="52654">MEQEEQADYTTLRLGSPIGPAQVAQPPSFVTLSPFPPISTPPSRRRLSSQCTPNLAVPLARRMARVSLQGRLVDAEEASSAKAIGLSREAGVAWELFSPVQRFLIVAVIGVAVSKSKKNRIIDQLKKSVELRDQVLSSMQQKLDDLCDQLSSINNRAGTKTITSFNNNKNLEPPCNDVFGCDKIKFVDCGCWYCDQHHDLLAGLMGNSVVKVSKGDEVLQYKMPFVNEVEQEERRMSDLSDWASSVTSAAEMQMNTYAIDQDMFNLKRECEEKDATIKELNSILQTNNMADSKRIAELEDIIRRKNTMITRLRKDMMVLEQKVVHLTRLRRPSSSLCVSDSLELPLMVDNIIYDMDSTTSPSSSDSDSSPANRPQTPAAHIQVPVVNLQETPVQSSELGLTKSQKSAPAKASSSVVELHKKSRSESPLKEISTNQKSIGLPSSRLKQLSAEIRKARRRTQSAIKDASSKKRWF</sequence>
<feature type="region of interest" description="Disordered" evidence="2">
    <location>
        <begin position="394"/>
        <end position="445"/>
    </location>
</feature>
<keyword evidence="3" id="KW-1185">Reference proteome</keyword>
<evidence type="ECO:0000256" key="1">
    <source>
        <dbReference type="SAM" id="Coils"/>
    </source>
</evidence>
<evidence type="ECO:0000256" key="2">
    <source>
        <dbReference type="SAM" id="MobiDB-lite"/>
    </source>
</evidence>
<evidence type="ECO:0000313" key="4">
    <source>
        <dbReference type="RefSeq" id="XP_011042063.1"/>
    </source>
</evidence>
<feature type="compositionally biased region" description="Low complexity" evidence="2">
    <location>
        <begin position="356"/>
        <end position="370"/>
    </location>
</feature>
<reference evidence="4" key="1">
    <citation type="submission" date="2025-08" db="UniProtKB">
        <authorList>
            <consortium name="RefSeq"/>
        </authorList>
    </citation>
    <scope>IDENTIFICATION</scope>
</reference>